<dbReference type="EC" id="1.8.4.11" evidence="4"/>
<dbReference type="SUPFAM" id="SSF55068">
    <property type="entry name" value="Peptide methionine sulfoxide reductase"/>
    <property type="match status" value="1"/>
</dbReference>
<evidence type="ECO:0000256" key="3">
    <source>
        <dbReference type="ARBA" id="ARBA00048782"/>
    </source>
</evidence>
<keyword evidence="1 4" id="KW-0560">Oxidoreductase</keyword>
<sequence>MALKIDPWTFPDPQTTAKTGDGLQKIVLGGGCFWCTEAVYRQLDGVLDVRPGYAGGTAATADYKTVCTGATDHVEVIEVSYDAGRIDLGQILKIFFSIAHDPTQKDRQGNDVGRQYRSAIFYADDDQRQVAEAYIRQIDGAALFEDKVQTEVVPLVEFFEAEEYHHDFAARNPMQGYIRAVSTPKVEKLKAVHGKLLKGRLAS</sequence>
<dbReference type="EMBL" id="JBHUIP010000016">
    <property type="protein sequence ID" value="MFD2265191.1"/>
    <property type="molecule type" value="Genomic_DNA"/>
</dbReference>
<feature type="active site" evidence="4">
    <location>
        <position position="32"/>
    </location>
</feature>
<dbReference type="InterPro" id="IPR036509">
    <property type="entry name" value="Met_Sox_Rdtase_MsrA_sf"/>
</dbReference>
<evidence type="ECO:0000256" key="1">
    <source>
        <dbReference type="ARBA" id="ARBA00023002"/>
    </source>
</evidence>
<protein>
    <recommendedName>
        <fullName evidence="4">Peptide methionine sulfoxide reductase MsrA</fullName>
        <shortName evidence="4">Protein-methionine-S-oxide reductase</shortName>
        <ecNumber evidence="4">1.8.4.11</ecNumber>
    </recommendedName>
    <alternativeName>
        <fullName evidence="4">Peptide-methionine (S)-S-oxide reductase</fullName>
        <shortName evidence="4">Peptide Met(O) reductase</shortName>
    </alternativeName>
</protein>
<dbReference type="GO" id="GO:0008113">
    <property type="term" value="F:peptide-methionine (S)-S-oxide reductase activity"/>
    <property type="evidence" value="ECO:0007669"/>
    <property type="project" value="UniProtKB-EC"/>
</dbReference>
<dbReference type="HAMAP" id="MF_01401">
    <property type="entry name" value="MsrA"/>
    <property type="match status" value="1"/>
</dbReference>
<reference evidence="7" key="1">
    <citation type="journal article" date="2019" name="Int. J. Syst. Evol. Microbiol.">
        <title>The Global Catalogue of Microorganisms (GCM) 10K type strain sequencing project: providing services to taxonomists for standard genome sequencing and annotation.</title>
        <authorList>
            <consortium name="The Broad Institute Genomics Platform"/>
            <consortium name="The Broad Institute Genome Sequencing Center for Infectious Disease"/>
            <person name="Wu L."/>
            <person name="Ma J."/>
        </authorList>
    </citation>
    <scope>NUCLEOTIDE SEQUENCE [LARGE SCALE GENOMIC DNA]</scope>
    <source>
        <strain evidence="7">CGMCC 1.19062</strain>
    </source>
</reference>
<gene>
    <name evidence="4 6" type="primary">msrA</name>
    <name evidence="6" type="ORF">ACFSM5_19975</name>
</gene>
<comment type="similarity">
    <text evidence="4">Belongs to the MsrA Met sulfoxide reductase family.</text>
</comment>
<dbReference type="PANTHER" id="PTHR43774">
    <property type="entry name" value="PEPTIDE METHIONINE SULFOXIDE REDUCTASE"/>
    <property type="match status" value="1"/>
</dbReference>
<proteinExistence type="inferred from homology"/>
<comment type="catalytic activity">
    <reaction evidence="2 4">
        <text>L-methionyl-[protein] + [thioredoxin]-disulfide + H2O = L-methionyl-(S)-S-oxide-[protein] + [thioredoxin]-dithiol</text>
        <dbReference type="Rhea" id="RHEA:14217"/>
        <dbReference type="Rhea" id="RHEA-COMP:10698"/>
        <dbReference type="Rhea" id="RHEA-COMP:10700"/>
        <dbReference type="Rhea" id="RHEA-COMP:12313"/>
        <dbReference type="Rhea" id="RHEA-COMP:12315"/>
        <dbReference type="ChEBI" id="CHEBI:15377"/>
        <dbReference type="ChEBI" id="CHEBI:16044"/>
        <dbReference type="ChEBI" id="CHEBI:29950"/>
        <dbReference type="ChEBI" id="CHEBI:44120"/>
        <dbReference type="ChEBI" id="CHEBI:50058"/>
        <dbReference type="EC" id="1.8.4.11"/>
    </reaction>
</comment>
<dbReference type="NCBIfam" id="TIGR00401">
    <property type="entry name" value="msrA"/>
    <property type="match status" value="1"/>
</dbReference>
<evidence type="ECO:0000259" key="5">
    <source>
        <dbReference type="Pfam" id="PF01625"/>
    </source>
</evidence>
<comment type="catalytic activity">
    <reaction evidence="3 4">
        <text>[thioredoxin]-disulfide + L-methionine + H2O = L-methionine (S)-S-oxide + [thioredoxin]-dithiol</text>
        <dbReference type="Rhea" id="RHEA:19993"/>
        <dbReference type="Rhea" id="RHEA-COMP:10698"/>
        <dbReference type="Rhea" id="RHEA-COMP:10700"/>
        <dbReference type="ChEBI" id="CHEBI:15377"/>
        <dbReference type="ChEBI" id="CHEBI:29950"/>
        <dbReference type="ChEBI" id="CHEBI:50058"/>
        <dbReference type="ChEBI" id="CHEBI:57844"/>
        <dbReference type="ChEBI" id="CHEBI:58772"/>
        <dbReference type="EC" id="1.8.4.11"/>
    </reaction>
</comment>
<feature type="domain" description="Peptide methionine sulphoxide reductase MsrA" evidence="5">
    <location>
        <begin position="25"/>
        <end position="177"/>
    </location>
</feature>
<name>A0ABW5E0L2_9PROT</name>
<dbReference type="RefSeq" id="WP_379878363.1">
    <property type="nucleotide sequence ID" value="NZ_JBHUIP010000016.1"/>
</dbReference>
<keyword evidence="7" id="KW-1185">Reference proteome</keyword>
<comment type="function">
    <text evidence="4">Has an important function as a repair enzyme for proteins that have been inactivated by oxidation. Catalyzes the reversible oxidation-reduction of methionine sulfoxide in proteins to methionine.</text>
</comment>
<dbReference type="PANTHER" id="PTHR43774:SF1">
    <property type="entry name" value="PEPTIDE METHIONINE SULFOXIDE REDUCTASE MSRA 2"/>
    <property type="match status" value="1"/>
</dbReference>
<evidence type="ECO:0000256" key="2">
    <source>
        <dbReference type="ARBA" id="ARBA00047806"/>
    </source>
</evidence>
<organism evidence="6 7">
    <name type="scientific">Lacibacterium aquatile</name>
    <dbReference type="NCBI Taxonomy" id="1168082"/>
    <lineage>
        <taxon>Bacteria</taxon>
        <taxon>Pseudomonadati</taxon>
        <taxon>Pseudomonadota</taxon>
        <taxon>Alphaproteobacteria</taxon>
        <taxon>Rhodospirillales</taxon>
        <taxon>Rhodospirillaceae</taxon>
    </lineage>
</organism>
<dbReference type="Proteomes" id="UP001597295">
    <property type="component" value="Unassembled WGS sequence"/>
</dbReference>
<evidence type="ECO:0000256" key="4">
    <source>
        <dbReference type="HAMAP-Rule" id="MF_01401"/>
    </source>
</evidence>
<dbReference type="Pfam" id="PF01625">
    <property type="entry name" value="PMSR"/>
    <property type="match status" value="1"/>
</dbReference>
<accession>A0ABW5E0L2</accession>
<dbReference type="InterPro" id="IPR002569">
    <property type="entry name" value="Met_Sox_Rdtase_MsrA_dom"/>
</dbReference>
<evidence type="ECO:0000313" key="7">
    <source>
        <dbReference type="Proteomes" id="UP001597295"/>
    </source>
</evidence>
<comment type="caution">
    <text evidence="6">The sequence shown here is derived from an EMBL/GenBank/DDBJ whole genome shotgun (WGS) entry which is preliminary data.</text>
</comment>
<dbReference type="Gene3D" id="3.30.1060.10">
    <property type="entry name" value="Peptide methionine sulphoxide reductase MsrA"/>
    <property type="match status" value="1"/>
</dbReference>
<evidence type="ECO:0000313" key="6">
    <source>
        <dbReference type="EMBL" id="MFD2265191.1"/>
    </source>
</evidence>